<accession>A0ABD1KHC3</accession>
<dbReference type="GO" id="GO:0007608">
    <property type="term" value="P:sensory perception of smell"/>
    <property type="evidence" value="ECO:0007669"/>
    <property type="project" value="UniProtKB-KW"/>
</dbReference>
<dbReference type="SMART" id="SM01381">
    <property type="entry name" value="7TM_GPCR_Srsx"/>
    <property type="match status" value="1"/>
</dbReference>
<dbReference type="InterPro" id="IPR000725">
    <property type="entry name" value="Olfact_rcpt"/>
</dbReference>
<dbReference type="Gene3D" id="1.20.1070.10">
    <property type="entry name" value="Rhodopsin 7-helix transmembrane proteins"/>
    <property type="match status" value="1"/>
</dbReference>
<gene>
    <name evidence="11" type="ORF">ACEWY4_005015</name>
</gene>
<keyword evidence="5" id="KW-0552">Olfaction</keyword>
<dbReference type="EMBL" id="JBHFQA010000005">
    <property type="protein sequence ID" value="KAL2098535.1"/>
    <property type="molecule type" value="Genomic_DNA"/>
</dbReference>
<feature type="transmembrane region" description="Helical" evidence="9">
    <location>
        <begin position="198"/>
        <end position="220"/>
    </location>
</feature>
<evidence type="ECO:0000256" key="6">
    <source>
        <dbReference type="ARBA" id="ARBA00022989"/>
    </source>
</evidence>
<sequence>MNVSDSVTFFVIEGLQEKKMLMFSIFLIVYIMVLCGNSMIIYLVRTDPKLKSPMYFFLHNLSFSDMVYTTVTIPNMLSGLLKEEHTISRSGCLLQMYFFLSMAVTGRSILTVMAYDRYVAVCNPLRYAAIMTKKVCILLVVAAWFFGFVIILPALSLAVPLPFCGPNLVQHVFCDHSSVVRLACANTTVNGVVSLSTAMFVLIGTFCLILTSYISIGKAVHGMGRAEKIKAFATCASHMIVVCISYVSAACVYISYRVATFSPNARMIVAVLYSVLTPLLNPIIYSLRNKELWEALTRALCKHAAKPTSNRKTIPSVS</sequence>
<evidence type="ECO:0000256" key="8">
    <source>
        <dbReference type="ARBA" id="ARBA00023224"/>
    </source>
</evidence>
<evidence type="ECO:0000256" key="7">
    <source>
        <dbReference type="ARBA" id="ARBA00023136"/>
    </source>
</evidence>
<keyword evidence="12" id="KW-1185">Reference proteome</keyword>
<dbReference type="PRINTS" id="PR00237">
    <property type="entry name" value="GPCRRHODOPSN"/>
</dbReference>
<evidence type="ECO:0000256" key="5">
    <source>
        <dbReference type="ARBA" id="ARBA00022725"/>
    </source>
</evidence>
<dbReference type="FunFam" id="1.20.1070.10:FF:000001">
    <property type="entry name" value="Olfactory receptor"/>
    <property type="match status" value="1"/>
</dbReference>
<protein>
    <recommendedName>
        <fullName evidence="10">G-protein coupled receptors family 1 profile domain-containing protein</fullName>
    </recommendedName>
</protein>
<keyword evidence="7 9" id="KW-0472">Membrane</keyword>
<evidence type="ECO:0000256" key="9">
    <source>
        <dbReference type="SAM" id="Phobius"/>
    </source>
</evidence>
<dbReference type="PROSITE" id="PS50262">
    <property type="entry name" value="G_PROTEIN_RECEP_F1_2"/>
    <property type="match status" value="1"/>
</dbReference>
<evidence type="ECO:0000256" key="4">
    <source>
        <dbReference type="ARBA" id="ARBA00022692"/>
    </source>
</evidence>
<keyword evidence="6 9" id="KW-1133">Transmembrane helix</keyword>
<dbReference type="InterPro" id="IPR000276">
    <property type="entry name" value="GPCR_Rhodpsn"/>
</dbReference>
<dbReference type="PRINTS" id="PR00245">
    <property type="entry name" value="OLFACTORYR"/>
</dbReference>
<feature type="domain" description="G-protein coupled receptors family 1 profile" evidence="10">
    <location>
        <begin position="36"/>
        <end position="285"/>
    </location>
</feature>
<organism evidence="11 12">
    <name type="scientific">Coilia grayii</name>
    <name type="common">Gray's grenadier anchovy</name>
    <dbReference type="NCBI Taxonomy" id="363190"/>
    <lineage>
        <taxon>Eukaryota</taxon>
        <taxon>Metazoa</taxon>
        <taxon>Chordata</taxon>
        <taxon>Craniata</taxon>
        <taxon>Vertebrata</taxon>
        <taxon>Euteleostomi</taxon>
        <taxon>Actinopterygii</taxon>
        <taxon>Neopterygii</taxon>
        <taxon>Teleostei</taxon>
        <taxon>Clupei</taxon>
        <taxon>Clupeiformes</taxon>
        <taxon>Clupeoidei</taxon>
        <taxon>Engraulidae</taxon>
        <taxon>Coilinae</taxon>
        <taxon>Coilia</taxon>
    </lineage>
</organism>
<evidence type="ECO:0000256" key="1">
    <source>
        <dbReference type="ARBA" id="ARBA00004651"/>
    </source>
</evidence>
<dbReference type="Proteomes" id="UP001591681">
    <property type="component" value="Unassembled WGS sequence"/>
</dbReference>
<evidence type="ECO:0000313" key="11">
    <source>
        <dbReference type="EMBL" id="KAL2098535.1"/>
    </source>
</evidence>
<feature type="transmembrane region" description="Helical" evidence="9">
    <location>
        <begin position="268"/>
        <end position="287"/>
    </location>
</feature>
<dbReference type="PANTHER" id="PTHR26453">
    <property type="entry name" value="OLFACTORY RECEPTOR"/>
    <property type="match status" value="1"/>
</dbReference>
<feature type="transmembrane region" description="Helical" evidence="9">
    <location>
        <begin position="56"/>
        <end position="77"/>
    </location>
</feature>
<comment type="subcellular location">
    <subcellularLocation>
        <location evidence="1">Cell membrane</location>
        <topology evidence="1">Multi-pass membrane protein</topology>
    </subcellularLocation>
</comment>
<keyword evidence="4 9" id="KW-0812">Transmembrane</keyword>
<feature type="transmembrane region" description="Helical" evidence="9">
    <location>
        <begin position="232"/>
        <end position="256"/>
    </location>
</feature>
<name>A0ABD1KHC3_9TELE</name>
<keyword evidence="3" id="KW-0716">Sensory transduction</keyword>
<dbReference type="SUPFAM" id="SSF81321">
    <property type="entry name" value="Family A G protein-coupled receptor-like"/>
    <property type="match status" value="1"/>
</dbReference>
<feature type="transmembrane region" description="Helical" evidence="9">
    <location>
        <begin position="20"/>
        <end position="44"/>
    </location>
</feature>
<dbReference type="CDD" id="cd13954">
    <property type="entry name" value="7tmA_OR"/>
    <property type="match status" value="1"/>
</dbReference>
<evidence type="ECO:0000259" key="10">
    <source>
        <dbReference type="PROSITE" id="PS50262"/>
    </source>
</evidence>
<dbReference type="AlphaFoldDB" id="A0ABD1KHC3"/>
<comment type="caution">
    <text evidence="11">The sequence shown here is derived from an EMBL/GenBank/DDBJ whole genome shotgun (WGS) entry which is preliminary data.</text>
</comment>
<feature type="transmembrane region" description="Helical" evidence="9">
    <location>
        <begin position="97"/>
        <end position="115"/>
    </location>
</feature>
<dbReference type="InterPro" id="IPR017452">
    <property type="entry name" value="GPCR_Rhodpsn_7TM"/>
</dbReference>
<dbReference type="GO" id="GO:0005886">
    <property type="term" value="C:plasma membrane"/>
    <property type="evidence" value="ECO:0007669"/>
    <property type="project" value="UniProtKB-SubCell"/>
</dbReference>
<evidence type="ECO:0000313" key="12">
    <source>
        <dbReference type="Proteomes" id="UP001591681"/>
    </source>
</evidence>
<dbReference type="Pfam" id="PF13853">
    <property type="entry name" value="7tm_4"/>
    <property type="match status" value="1"/>
</dbReference>
<evidence type="ECO:0000256" key="3">
    <source>
        <dbReference type="ARBA" id="ARBA00022606"/>
    </source>
</evidence>
<evidence type="ECO:0000256" key="2">
    <source>
        <dbReference type="ARBA" id="ARBA00022475"/>
    </source>
</evidence>
<dbReference type="GO" id="GO:0007165">
    <property type="term" value="P:signal transduction"/>
    <property type="evidence" value="ECO:0007669"/>
    <property type="project" value="UniProtKB-KW"/>
</dbReference>
<keyword evidence="8" id="KW-0807">Transducer</keyword>
<proteinExistence type="predicted"/>
<reference evidence="11 12" key="1">
    <citation type="submission" date="2024-09" db="EMBL/GenBank/DDBJ databases">
        <title>A chromosome-level genome assembly of Gray's grenadier anchovy, Coilia grayii.</title>
        <authorList>
            <person name="Fu Z."/>
        </authorList>
    </citation>
    <scope>NUCLEOTIDE SEQUENCE [LARGE SCALE GENOMIC DNA]</scope>
    <source>
        <strain evidence="11">G4</strain>
        <tissue evidence="11">Muscle</tissue>
    </source>
</reference>
<keyword evidence="2" id="KW-1003">Cell membrane</keyword>
<feature type="transmembrane region" description="Helical" evidence="9">
    <location>
        <begin position="135"/>
        <end position="159"/>
    </location>
</feature>